<proteinExistence type="predicted"/>
<keyword evidence="2" id="KW-1185">Reference proteome</keyword>
<gene>
    <name evidence="1" type="ORF">E2C01_040717</name>
</gene>
<name>A0A5B7FPI4_PORTR</name>
<sequence>MSHRWAASPAVVVPAHYCRGSFGSIRNQIRLRAKSRKKSKRVAAIDGTCLALNLQVPVHVVASGMDLYRRQSPMRLLRIQPCANPKCTDIF</sequence>
<evidence type="ECO:0000313" key="2">
    <source>
        <dbReference type="Proteomes" id="UP000324222"/>
    </source>
</evidence>
<organism evidence="1 2">
    <name type="scientific">Portunus trituberculatus</name>
    <name type="common">Swimming crab</name>
    <name type="synonym">Neptunus trituberculatus</name>
    <dbReference type="NCBI Taxonomy" id="210409"/>
    <lineage>
        <taxon>Eukaryota</taxon>
        <taxon>Metazoa</taxon>
        <taxon>Ecdysozoa</taxon>
        <taxon>Arthropoda</taxon>
        <taxon>Crustacea</taxon>
        <taxon>Multicrustacea</taxon>
        <taxon>Malacostraca</taxon>
        <taxon>Eumalacostraca</taxon>
        <taxon>Eucarida</taxon>
        <taxon>Decapoda</taxon>
        <taxon>Pleocyemata</taxon>
        <taxon>Brachyura</taxon>
        <taxon>Eubrachyura</taxon>
        <taxon>Portunoidea</taxon>
        <taxon>Portunidae</taxon>
        <taxon>Portuninae</taxon>
        <taxon>Portunus</taxon>
    </lineage>
</organism>
<protein>
    <submittedName>
        <fullName evidence="1">Uncharacterized protein</fullName>
    </submittedName>
</protein>
<comment type="caution">
    <text evidence="1">The sequence shown here is derived from an EMBL/GenBank/DDBJ whole genome shotgun (WGS) entry which is preliminary data.</text>
</comment>
<dbReference type="Proteomes" id="UP000324222">
    <property type="component" value="Unassembled WGS sequence"/>
</dbReference>
<reference evidence="1 2" key="1">
    <citation type="submission" date="2019-05" db="EMBL/GenBank/DDBJ databases">
        <title>Another draft genome of Portunus trituberculatus and its Hox gene families provides insights of decapod evolution.</title>
        <authorList>
            <person name="Jeong J.-H."/>
            <person name="Song I."/>
            <person name="Kim S."/>
            <person name="Choi T."/>
            <person name="Kim D."/>
            <person name="Ryu S."/>
            <person name="Kim W."/>
        </authorList>
    </citation>
    <scope>NUCLEOTIDE SEQUENCE [LARGE SCALE GENOMIC DNA]</scope>
    <source>
        <tissue evidence="1">Muscle</tissue>
    </source>
</reference>
<dbReference type="EMBL" id="VSRR010007479">
    <property type="protein sequence ID" value="MPC46983.1"/>
    <property type="molecule type" value="Genomic_DNA"/>
</dbReference>
<evidence type="ECO:0000313" key="1">
    <source>
        <dbReference type="EMBL" id="MPC46983.1"/>
    </source>
</evidence>
<accession>A0A5B7FPI4</accession>
<dbReference type="AlphaFoldDB" id="A0A5B7FPI4"/>